<organism evidence="10 11">
    <name type="scientific">Bacillus thuringiensis</name>
    <dbReference type="NCBI Taxonomy" id="1428"/>
    <lineage>
        <taxon>Bacteria</taxon>
        <taxon>Bacillati</taxon>
        <taxon>Bacillota</taxon>
        <taxon>Bacilli</taxon>
        <taxon>Bacillales</taxon>
        <taxon>Bacillaceae</taxon>
        <taxon>Bacillus</taxon>
        <taxon>Bacillus cereus group</taxon>
    </lineage>
</organism>
<keyword evidence="5" id="KW-0472">Membrane</keyword>
<protein>
    <submittedName>
        <fullName evidence="10">Ger(X)C family spore germination protein</fullName>
    </submittedName>
</protein>
<evidence type="ECO:0000259" key="9">
    <source>
        <dbReference type="Pfam" id="PF25198"/>
    </source>
</evidence>
<dbReference type="Gene3D" id="3.30.300.210">
    <property type="entry name" value="Nutrient germinant receptor protein C, domain 3"/>
    <property type="match status" value="1"/>
</dbReference>
<keyword evidence="3" id="KW-0309">Germination</keyword>
<dbReference type="AlphaFoldDB" id="A0A437SAA7"/>
<dbReference type="InterPro" id="IPR046953">
    <property type="entry name" value="Spore_GerAC-like_C"/>
</dbReference>
<dbReference type="Pfam" id="PF25198">
    <property type="entry name" value="Spore_GerAC_N"/>
    <property type="match status" value="1"/>
</dbReference>
<name>A0A437SAA7_BACTU</name>
<reference evidence="10 11" key="1">
    <citation type="submission" date="2018-01" db="EMBL/GenBank/DDBJ databases">
        <title>Complete genome sequence of G25-42.</title>
        <authorList>
            <person name="Zheng Z."/>
            <person name="Sun M."/>
        </authorList>
    </citation>
    <scope>NUCLEOTIDE SEQUENCE [LARGE SCALE GENOMIC DNA]</scope>
    <source>
        <strain evidence="10 11">G25-42</strain>
    </source>
</reference>
<evidence type="ECO:0000256" key="1">
    <source>
        <dbReference type="ARBA" id="ARBA00004635"/>
    </source>
</evidence>
<dbReference type="InterPro" id="IPR057336">
    <property type="entry name" value="GerAC_N"/>
</dbReference>
<proteinExistence type="inferred from homology"/>
<dbReference type="NCBIfam" id="TIGR02887">
    <property type="entry name" value="spore_ger_x_C"/>
    <property type="match status" value="1"/>
</dbReference>
<evidence type="ECO:0000256" key="3">
    <source>
        <dbReference type="ARBA" id="ARBA00022544"/>
    </source>
</evidence>
<dbReference type="PANTHER" id="PTHR35789">
    <property type="entry name" value="SPORE GERMINATION PROTEIN B3"/>
    <property type="match status" value="1"/>
</dbReference>
<feature type="domain" description="Spore germination protein N-terminal" evidence="9">
    <location>
        <begin position="23"/>
        <end position="194"/>
    </location>
</feature>
<feature type="domain" description="Spore germination GerAC-like C-terminal" evidence="8">
    <location>
        <begin position="224"/>
        <end position="384"/>
    </location>
</feature>
<evidence type="ECO:0000256" key="2">
    <source>
        <dbReference type="ARBA" id="ARBA00007886"/>
    </source>
</evidence>
<evidence type="ECO:0000256" key="7">
    <source>
        <dbReference type="ARBA" id="ARBA00023288"/>
    </source>
</evidence>
<comment type="similarity">
    <text evidence="2">Belongs to the GerABKC lipoprotein family.</text>
</comment>
<dbReference type="GO" id="GO:0016020">
    <property type="term" value="C:membrane"/>
    <property type="evidence" value="ECO:0007669"/>
    <property type="project" value="UniProtKB-SubCell"/>
</dbReference>
<comment type="caution">
    <text evidence="10">The sequence shown here is derived from an EMBL/GenBank/DDBJ whole genome shotgun (WGS) entry which is preliminary data.</text>
</comment>
<evidence type="ECO:0000259" key="8">
    <source>
        <dbReference type="Pfam" id="PF05504"/>
    </source>
</evidence>
<dbReference type="PROSITE" id="PS51257">
    <property type="entry name" value="PROKAR_LIPOPROTEIN"/>
    <property type="match status" value="1"/>
</dbReference>
<evidence type="ECO:0000313" key="11">
    <source>
        <dbReference type="Proteomes" id="UP000286687"/>
    </source>
</evidence>
<keyword evidence="6" id="KW-0564">Palmitate</keyword>
<accession>A0A437SAA7</accession>
<evidence type="ECO:0000313" key="10">
    <source>
        <dbReference type="EMBL" id="RVU60192.1"/>
    </source>
</evidence>
<dbReference type="InterPro" id="IPR008844">
    <property type="entry name" value="Spore_GerAC-like"/>
</dbReference>
<comment type="subcellular location">
    <subcellularLocation>
        <location evidence="1">Membrane</location>
        <topology evidence="1">Lipid-anchor</topology>
    </subcellularLocation>
</comment>
<dbReference type="GO" id="GO:0009847">
    <property type="term" value="P:spore germination"/>
    <property type="evidence" value="ECO:0007669"/>
    <property type="project" value="InterPro"/>
</dbReference>
<sequence>MMHRYIMLSLMTFVLFLLAGCWDYRPLETLSFASGLGIDRDKNGYQVTIQFANPEEIAGDNHTERPEAPIYREKGKTIEEAMTRITLHVPHYVHFSNIQVLVLGEEVAKNNMQEVLEYMYRFNNIRSDFKIVIAKQQRATDLLQIVSPLSKVTAEKITNVVQKMEEGSTMTLGSKLNFFQLITQMNTPHEGFVINGFNIHGDQNKKKTLHNTETLIPQARVSPTGLAVFKQNRLRGWLTIPESIGYNYIMGTARLVPESVMCSKRNRVTAYVVNTKSQITVHKRKEKVQPHIQLQVTLHLTDVGCKQRLSPDYLAQLERKFAKEIQQKVEKTMYTAQHTFQVDIFKIGDTFARSYPDLWEKEKHWGTTFSNLHTTYSVKVNIVHVTNNIFI</sequence>
<keyword evidence="7" id="KW-0449">Lipoprotein</keyword>
<dbReference type="PANTHER" id="PTHR35789:SF1">
    <property type="entry name" value="SPORE GERMINATION PROTEIN B3"/>
    <property type="match status" value="1"/>
</dbReference>
<keyword evidence="4" id="KW-0732">Signal</keyword>
<gene>
    <name evidence="10" type="ORF">BM74_32820</name>
</gene>
<evidence type="ECO:0000256" key="5">
    <source>
        <dbReference type="ARBA" id="ARBA00023136"/>
    </source>
</evidence>
<dbReference type="InterPro" id="IPR038501">
    <property type="entry name" value="Spore_GerAC_C_sf"/>
</dbReference>
<dbReference type="RefSeq" id="WP_127814734.1">
    <property type="nucleotide sequence ID" value="NZ_LDER01000399.1"/>
</dbReference>
<dbReference type="EMBL" id="LDER01000399">
    <property type="protein sequence ID" value="RVU60192.1"/>
    <property type="molecule type" value="Genomic_DNA"/>
</dbReference>
<dbReference type="Gene3D" id="6.20.190.10">
    <property type="entry name" value="Nutrient germinant receptor protein C, domain 1"/>
    <property type="match status" value="1"/>
</dbReference>
<evidence type="ECO:0000256" key="6">
    <source>
        <dbReference type="ARBA" id="ARBA00023139"/>
    </source>
</evidence>
<dbReference type="Proteomes" id="UP000286687">
    <property type="component" value="Unassembled WGS sequence"/>
</dbReference>
<evidence type="ECO:0000256" key="4">
    <source>
        <dbReference type="ARBA" id="ARBA00022729"/>
    </source>
</evidence>
<dbReference type="Pfam" id="PF05504">
    <property type="entry name" value="Spore_GerAC"/>
    <property type="match status" value="1"/>
</dbReference>